<accession>A0A0L0ETU3</accession>
<proteinExistence type="predicted"/>
<name>A0A0L0ETU3_9GAMM</name>
<dbReference type="Pfam" id="PF07103">
    <property type="entry name" value="DUF1365"/>
    <property type="match status" value="1"/>
</dbReference>
<dbReference type="InterPro" id="IPR010775">
    <property type="entry name" value="DUF1365"/>
</dbReference>
<sequence length="270" mass="31027">MSDNATQTSPLYVGQVRHRRFAPVYHGFSYRLYMLCLDVESDAFTQAGQSLIGPQWYRPIRFCQKDYLKGDRGTLQQRIKNKVIELGGQWPGGRIKALVQGRCLGLYFSPLNVYFCYDEQGNCNLMLAEVSNTPWNQRHYYLVDISESQRTDKAFHVSPFMSLDMQYLWRVKAPPEHGSGQLLLHIENHATAEHDYKQQGTLVNDKLFDATMALKSKPLSLRNLLGLGLCVPSMTLKICLAIYWQALKLWVKRVPFIPHPETHSNCNKAK</sequence>
<gene>
    <name evidence="1" type="ORF">AC626_08310</name>
</gene>
<comment type="caution">
    <text evidence="1">The sequence shown here is derived from an EMBL/GenBank/DDBJ whole genome shotgun (WGS) entry which is preliminary data.</text>
</comment>
<reference evidence="2" key="1">
    <citation type="submission" date="2015-07" db="EMBL/GenBank/DDBJ databases">
        <title>Draft genome sequence of a Pseudoalteromonas rubra strain, OCN096, isolated from Kaneohe Bay, Oahu, Hawaii.</title>
        <authorList>
            <person name="Beurmann S."/>
            <person name="Ushijima B."/>
            <person name="Belcaid M."/>
            <person name="Callahan S.M."/>
            <person name="Aeby G.S."/>
        </authorList>
    </citation>
    <scope>NUCLEOTIDE SEQUENCE [LARGE SCALE GENOMIC DNA]</scope>
    <source>
        <strain evidence="2">OCN096</strain>
    </source>
</reference>
<organism evidence="1 2">
    <name type="scientific">Pseudoalteromonas rubra</name>
    <dbReference type="NCBI Taxonomy" id="43658"/>
    <lineage>
        <taxon>Bacteria</taxon>
        <taxon>Pseudomonadati</taxon>
        <taxon>Pseudomonadota</taxon>
        <taxon>Gammaproteobacteria</taxon>
        <taxon>Alteromonadales</taxon>
        <taxon>Pseudoalteromonadaceae</taxon>
        <taxon>Pseudoalteromonas</taxon>
    </lineage>
</organism>
<dbReference type="OrthoDB" id="9778801at2"/>
<dbReference type="AlphaFoldDB" id="A0A0L0ETU3"/>
<protein>
    <recommendedName>
        <fullName evidence="3">DUF1365 domain-containing protein</fullName>
    </recommendedName>
</protein>
<evidence type="ECO:0008006" key="3">
    <source>
        <dbReference type="Google" id="ProtNLM"/>
    </source>
</evidence>
<dbReference type="Proteomes" id="UP000036850">
    <property type="component" value="Unassembled WGS sequence"/>
</dbReference>
<dbReference type="PANTHER" id="PTHR33973:SF4">
    <property type="entry name" value="OS07G0153300 PROTEIN"/>
    <property type="match status" value="1"/>
</dbReference>
<evidence type="ECO:0000313" key="2">
    <source>
        <dbReference type="Proteomes" id="UP000036850"/>
    </source>
</evidence>
<dbReference type="PATRIC" id="fig|43658.6.peg.5085"/>
<dbReference type="EMBL" id="LFZX01000047">
    <property type="protein sequence ID" value="KNC67826.1"/>
    <property type="molecule type" value="Genomic_DNA"/>
</dbReference>
<evidence type="ECO:0000313" key="1">
    <source>
        <dbReference type="EMBL" id="KNC67826.1"/>
    </source>
</evidence>
<dbReference type="PANTHER" id="PTHR33973">
    <property type="entry name" value="OS07G0153300 PROTEIN"/>
    <property type="match status" value="1"/>
</dbReference>